<dbReference type="RefSeq" id="WP_235120929.1">
    <property type="nucleotide sequence ID" value="NZ_CP090978.1"/>
</dbReference>
<name>A0ABY3SLD6_9BACL</name>
<dbReference type="EMBL" id="CP090978">
    <property type="protein sequence ID" value="UJF34355.1"/>
    <property type="molecule type" value="Genomic_DNA"/>
</dbReference>
<evidence type="ECO:0000259" key="2">
    <source>
        <dbReference type="PROSITE" id="PS50937"/>
    </source>
</evidence>
<dbReference type="CDD" id="cd01109">
    <property type="entry name" value="HTH_YyaN"/>
    <property type="match status" value="1"/>
</dbReference>
<accession>A0ABY3SLD6</accession>
<protein>
    <submittedName>
        <fullName evidence="3">MerR family transcriptional regulator</fullName>
    </submittedName>
</protein>
<evidence type="ECO:0000313" key="4">
    <source>
        <dbReference type="Proteomes" id="UP001649230"/>
    </source>
</evidence>
<reference evidence="3 4" key="1">
    <citation type="journal article" date="2024" name="Int. J. Syst. Evol. Microbiol.">
        <title>Paenibacillus hexagrammi sp. nov., a novel bacterium isolated from the gut content of Hexagrammos agrammus.</title>
        <authorList>
            <person name="Jung H.K."/>
            <person name="Kim D.G."/>
            <person name="Zin H."/>
            <person name="Park J."/>
            <person name="Jung H."/>
            <person name="Kim Y.O."/>
            <person name="Kong H.J."/>
            <person name="Kim J.W."/>
            <person name="Kim Y.S."/>
        </authorList>
    </citation>
    <scope>NUCLEOTIDE SEQUENCE [LARGE SCALE GENOMIC DNA]</scope>
    <source>
        <strain evidence="3 4">YPD9-1</strain>
    </source>
</reference>
<dbReference type="InterPro" id="IPR000551">
    <property type="entry name" value="MerR-type_HTH_dom"/>
</dbReference>
<dbReference type="SMART" id="SM00422">
    <property type="entry name" value="HTH_MERR"/>
    <property type="match status" value="1"/>
</dbReference>
<keyword evidence="1" id="KW-0238">DNA-binding</keyword>
<dbReference type="InterPro" id="IPR009061">
    <property type="entry name" value="DNA-bd_dom_put_sf"/>
</dbReference>
<gene>
    <name evidence="3" type="ORF">L0M14_03860</name>
</gene>
<dbReference type="Pfam" id="PF13411">
    <property type="entry name" value="MerR_1"/>
    <property type="match status" value="1"/>
</dbReference>
<dbReference type="PRINTS" id="PR00040">
    <property type="entry name" value="HTHMERR"/>
</dbReference>
<keyword evidence="4" id="KW-1185">Reference proteome</keyword>
<dbReference type="PANTHER" id="PTHR30204">
    <property type="entry name" value="REDOX-CYCLING DRUG-SENSING TRANSCRIPTIONAL ACTIVATOR SOXR"/>
    <property type="match status" value="1"/>
</dbReference>
<dbReference type="InterPro" id="IPR047057">
    <property type="entry name" value="MerR_fam"/>
</dbReference>
<proteinExistence type="predicted"/>
<sequence>MDKQWNIQQISEHTGLSAHTLRYYEKIGLMRHVSRDASGYRQYTEADLSWLEFLIRLRDMGMPIAQMKRYAQLRSQGDSTVTERRRLLEEHHHQVKRHIEELLEHAGSIEKKILLYKRMEEGT</sequence>
<dbReference type="Gene3D" id="1.10.1660.10">
    <property type="match status" value="1"/>
</dbReference>
<dbReference type="Proteomes" id="UP001649230">
    <property type="component" value="Chromosome"/>
</dbReference>
<organism evidence="3 4">
    <name type="scientific">Paenibacillus hexagrammi</name>
    <dbReference type="NCBI Taxonomy" id="2908839"/>
    <lineage>
        <taxon>Bacteria</taxon>
        <taxon>Bacillati</taxon>
        <taxon>Bacillota</taxon>
        <taxon>Bacilli</taxon>
        <taxon>Bacillales</taxon>
        <taxon>Paenibacillaceae</taxon>
        <taxon>Paenibacillus</taxon>
    </lineage>
</organism>
<evidence type="ECO:0000256" key="1">
    <source>
        <dbReference type="ARBA" id="ARBA00023125"/>
    </source>
</evidence>
<feature type="domain" description="HTH merR-type" evidence="2">
    <location>
        <begin position="4"/>
        <end position="73"/>
    </location>
</feature>
<dbReference type="SUPFAM" id="SSF46955">
    <property type="entry name" value="Putative DNA-binding domain"/>
    <property type="match status" value="1"/>
</dbReference>
<dbReference type="PROSITE" id="PS50937">
    <property type="entry name" value="HTH_MERR_2"/>
    <property type="match status" value="1"/>
</dbReference>
<evidence type="ECO:0000313" key="3">
    <source>
        <dbReference type="EMBL" id="UJF34355.1"/>
    </source>
</evidence>
<dbReference type="PANTHER" id="PTHR30204:SF98">
    <property type="entry name" value="HTH-TYPE TRANSCRIPTIONAL REGULATOR ADHR"/>
    <property type="match status" value="1"/>
</dbReference>